<keyword evidence="3 10" id="KW-0540">Nuclease</keyword>
<evidence type="ECO:0000256" key="4">
    <source>
        <dbReference type="ARBA" id="ARBA00022723"/>
    </source>
</evidence>
<evidence type="ECO:0000259" key="12">
    <source>
        <dbReference type="SMART" id="SM00477"/>
    </source>
</evidence>
<accession>A0A0T7GHH9</accession>
<feature type="signal peptide" evidence="11">
    <location>
        <begin position="1"/>
        <end position="20"/>
    </location>
</feature>
<dbReference type="Gene3D" id="3.40.570.10">
    <property type="entry name" value="Extracellular Endonuclease, subunit A"/>
    <property type="match status" value="1"/>
</dbReference>
<dbReference type="EC" id="3.1.30.-" evidence="10"/>
<keyword evidence="5 10" id="KW-0255">Endonuclease</keyword>
<keyword evidence="4 9" id="KW-0479">Metal-binding</keyword>
<dbReference type="RefSeq" id="WP_046632925.1">
    <property type="nucleotide sequence ID" value="NZ_CCRK01000003.1"/>
</dbReference>
<dbReference type="GO" id="GO:0003676">
    <property type="term" value="F:nucleic acid binding"/>
    <property type="evidence" value="ECO:0007669"/>
    <property type="project" value="InterPro"/>
</dbReference>
<keyword evidence="11" id="KW-0732">Signal</keyword>
<evidence type="ECO:0000256" key="1">
    <source>
        <dbReference type="ARBA" id="ARBA00001946"/>
    </source>
</evidence>
<evidence type="ECO:0000256" key="9">
    <source>
        <dbReference type="PIRSR" id="PIRSR640255-2"/>
    </source>
</evidence>
<feature type="domain" description="ENPP1-3/EXOG-like endonuclease/phosphodiesterase" evidence="12">
    <location>
        <begin position="80"/>
        <end position="281"/>
    </location>
</feature>
<dbReference type="GO" id="GO:0016787">
    <property type="term" value="F:hydrolase activity"/>
    <property type="evidence" value="ECO:0007669"/>
    <property type="project" value="UniProtKB-KW"/>
</dbReference>
<feature type="domain" description="DNA/RNA non-specific endonuclease/pyrophosphatase/phosphodiesterase" evidence="13">
    <location>
        <begin position="79"/>
        <end position="281"/>
    </location>
</feature>
<evidence type="ECO:0000256" key="11">
    <source>
        <dbReference type="SAM" id="SignalP"/>
    </source>
</evidence>
<evidence type="ECO:0000256" key="8">
    <source>
        <dbReference type="PIRSR" id="PIRSR640255-1"/>
    </source>
</evidence>
<evidence type="ECO:0000256" key="10">
    <source>
        <dbReference type="RuleBase" id="RU366055"/>
    </source>
</evidence>
<evidence type="ECO:0000256" key="2">
    <source>
        <dbReference type="ARBA" id="ARBA00010052"/>
    </source>
</evidence>
<keyword evidence="7" id="KW-0460">Magnesium</keyword>
<evidence type="ECO:0000313" key="15">
    <source>
        <dbReference type="Proteomes" id="UP000039660"/>
    </source>
</evidence>
<dbReference type="InterPro" id="IPR001604">
    <property type="entry name" value="Endo_G_ENPP1-like_dom"/>
</dbReference>
<evidence type="ECO:0000259" key="13">
    <source>
        <dbReference type="SMART" id="SM00892"/>
    </source>
</evidence>
<gene>
    <name evidence="14" type="ORF">NGAL_HAMBI1189_15420</name>
</gene>
<name>A0A0T7GHH9_NEOGA</name>
<dbReference type="Pfam" id="PF01223">
    <property type="entry name" value="Endonuclease_NS"/>
    <property type="match status" value="1"/>
</dbReference>
<dbReference type="InterPro" id="IPR018524">
    <property type="entry name" value="DNA/RNA_endonuclease_AS"/>
</dbReference>
<organism evidence="14 15">
    <name type="scientific">Neorhizobium galegae bv. officinalis</name>
    <dbReference type="NCBI Taxonomy" id="323656"/>
    <lineage>
        <taxon>Bacteria</taxon>
        <taxon>Pseudomonadati</taxon>
        <taxon>Pseudomonadota</taxon>
        <taxon>Alphaproteobacteria</taxon>
        <taxon>Hyphomicrobiales</taxon>
        <taxon>Rhizobiaceae</taxon>
        <taxon>Rhizobium/Agrobacterium group</taxon>
        <taxon>Neorhizobium</taxon>
    </lineage>
</organism>
<dbReference type="InterPro" id="IPR040255">
    <property type="entry name" value="Non-specific_endonuclease"/>
</dbReference>
<dbReference type="AlphaFoldDB" id="A0A0T7GHH9"/>
<dbReference type="SMART" id="SM00477">
    <property type="entry name" value="NUC"/>
    <property type="match status" value="1"/>
</dbReference>
<dbReference type="GO" id="GO:0004519">
    <property type="term" value="F:endonuclease activity"/>
    <property type="evidence" value="ECO:0007669"/>
    <property type="project" value="UniProtKB-UniRule"/>
</dbReference>
<comment type="cofactor">
    <cofactor evidence="1 10">
        <name>Mg(2+)</name>
        <dbReference type="ChEBI" id="CHEBI:18420"/>
    </cofactor>
</comment>
<evidence type="ECO:0000256" key="6">
    <source>
        <dbReference type="ARBA" id="ARBA00022801"/>
    </source>
</evidence>
<dbReference type="PROSITE" id="PS01070">
    <property type="entry name" value="NUCLEASE_NON_SPEC"/>
    <property type="match status" value="1"/>
</dbReference>
<dbReference type="GO" id="GO:0046872">
    <property type="term" value="F:metal ion binding"/>
    <property type="evidence" value="ECO:0007669"/>
    <property type="project" value="UniProtKB-KW"/>
</dbReference>
<keyword evidence="6 10" id="KW-0378">Hydrolase</keyword>
<dbReference type="InterPro" id="IPR020821">
    <property type="entry name" value="ENPP1-3/EXOG-like_nuc-like"/>
</dbReference>
<feature type="binding site" evidence="9">
    <location>
        <position position="173"/>
    </location>
    <ligand>
        <name>Mg(2+)</name>
        <dbReference type="ChEBI" id="CHEBI:18420"/>
        <note>catalytic</note>
    </ligand>
</feature>
<dbReference type="Proteomes" id="UP000039660">
    <property type="component" value="Unassembled WGS sequence"/>
</dbReference>
<evidence type="ECO:0000256" key="5">
    <source>
        <dbReference type="ARBA" id="ARBA00022759"/>
    </source>
</evidence>
<dbReference type="PANTHER" id="PTHR13966">
    <property type="entry name" value="ENDONUCLEASE RELATED"/>
    <property type="match status" value="1"/>
</dbReference>
<comment type="similarity">
    <text evidence="2 10">Belongs to the DNA/RNA non-specific endonuclease family.</text>
</comment>
<proteinExistence type="inferred from homology"/>
<evidence type="ECO:0000256" key="3">
    <source>
        <dbReference type="ARBA" id="ARBA00022722"/>
    </source>
</evidence>
<protein>
    <recommendedName>
        <fullName evidence="10">Endonuclease</fullName>
        <ecNumber evidence="10">3.1.30.-</ecNumber>
    </recommendedName>
</protein>
<reference evidence="14 15" key="1">
    <citation type="submission" date="2014-08" db="EMBL/GenBank/DDBJ databases">
        <authorList>
            <person name="Chen Y.-H."/>
        </authorList>
    </citation>
    <scope>NUCLEOTIDE SEQUENCE [LARGE SCALE GENOMIC DNA]</scope>
</reference>
<dbReference type="SUPFAM" id="SSF54060">
    <property type="entry name" value="His-Me finger endonucleases"/>
    <property type="match status" value="1"/>
</dbReference>
<feature type="chain" id="PRO_5006683249" description="Endonuclease" evidence="11">
    <location>
        <begin position="21"/>
        <end position="296"/>
    </location>
</feature>
<evidence type="ECO:0000313" key="14">
    <source>
        <dbReference type="EMBL" id="CDZ46710.1"/>
    </source>
</evidence>
<dbReference type="InterPro" id="IPR044925">
    <property type="entry name" value="His-Me_finger_sf"/>
</dbReference>
<feature type="active site" description="Proton acceptor" evidence="8">
    <location>
        <position position="141"/>
    </location>
</feature>
<dbReference type="InterPro" id="IPR044929">
    <property type="entry name" value="DNA/RNA_non-sp_Endonuclease_sf"/>
</dbReference>
<dbReference type="PANTHER" id="PTHR13966:SF5">
    <property type="entry name" value="ENDONUCLEASE G, MITOCHONDRIAL"/>
    <property type="match status" value="1"/>
</dbReference>
<dbReference type="EMBL" id="CCRK01000003">
    <property type="protein sequence ID" value="CDZ46710.1"/>
    <property type="molecule type" value="Genomic_DNA"/>
</dbReference>
<sequence length="296" mass="32392">MTSAKTLLFAGLLSAIPGFASSLAADGQAELAGALKDCAAIFGEIGMPSGDDGADEGDYAFANGHAPDVPKPHFLYKCYGGAFAVRMNAITKVPDWVAEDLTLEESKGSATRSNKFIDETQPSGYSSLDKDFVHADFDRGHQVPAGNFSGDQTLKDLTFYMSNMGPQIGACFNRGIWKNLEAAIKDLVETRGRLVVFTGPLYTAKLRTISDHTPEKADVNVAVPDEYFKIIYSPAENRVAALRITNRPHCGKTFRTKEFLSSVNAIEEITGFDFFPAASDRRQRLMESQAHPFWTW</sequence>
<evidence type="ECO:0000256" key="7">
    <source>
        <dbReference type="ARBA" id="ARBA00022842"/>
    </source>
</evidence>
<dbReference type="SMART" id="SM00892">
    <property type="entry name" value="Endonuclease_NS"/>
    <property type="match status" value="1"/>
</dbReference>